<dbReference type="Gene3D" id="3.40.50.2000">
    <property type="entry name" value="Glycogen Phosphorylase B"/>
    <property type="match status" value="2"/>
</dbReference>
<proteinExistence type="predicted"/>
<accession>A0ABV6HHQ7</accession>
<dbReference type="SUPFAM" id="SSF53756">
    <property type="entry name" value="UDP-Glycosyltransferase/glycogen phosphorylase"/>
    <property type="match status" value="1"/>
</dbReference>
<feature type="domain" description="Glycosyltransferase subfamily 4-like N-terminal" evidence="2">
    <location>
        <begin position="15"/>
        <end position="207"/>
    </location>
</feature>
<sequence length="410" mass="47111">MRILLVNTFYYPKLIGGAEVSVQLLAEGLKEQKHEVFVITLGAKDEVVKLNGVVIIRLKERNIFSPYSGIKRNLIQKIIWFFIDSGNPFYNSKLGKILKRIKPDIIHTNNIQGFSPHIWKTFKNMGFPVVHTMRDYYLLCHRCNMHNKLANCETLCTPCAFTHYIKKRYMDYPDVFVGISKFIVNKHRIFGDFSKMKHAKVVYNAVDMPKSTLIKAANEKVVFGFMGRIAEDKGVSYLVEQLRIVHAKFPDSFSLVLAGKGDDLYLNIIKEKLDGIICHFVGVVSPTEFYKQIDVSIVPSIWEEPFGRVAIESLAHSVPVCMSSKGGLPEIFNGECAWLFNPENDELSEILLEIIDNRELIEQKGKLSKKHVVRFNNENNITNYLRLYSQVTNKEDLLHKDNHDDMHLIV</sequence>
<evidence type="ECO:0000259" key="1">
    <source>
        <dbReference type="Pfam" id="PF00534"/>
    </source>
</evidence>
<feature type="domain" description="Glycosyl transferase family 1" evidence="1">
    <location>
        <begin position="217"/>
        <end position="366"/>
    </location>
</feature>
<dbReference type="Pfam" id="PF13439">
    <property type="entry name" value="Glyco_transf_4"/>
    <property type="match status" value="1"/>
</dbReference>
<dbReference type="CDD" id="cd03823">
    <property type="entry name" value="GT4_ExpE7-like"/>
    <property type="match status" value="1"/>
</dbReference>
<dbReference type="InterPro" id="IPR001296">
    <property type="entry name" value="Glyco_trans_1"/>
</dbReference>
<gene>
    <name evidence="3" type="ORF">ACFFI0_07350</name>
</gene>
<dbReference type="EMBL" id="JBHLWO010000001">
    <property type="protein sequence ID" value="MFC0318119.1"/>
    <property type="molecule type" value="Genomic_DNA"/>
</dbReference>
<dbReference type="Proteomes" id="UP001589774">
    <property type="component" value="Unassembled WGS sequence"/>
</dbReference>
<evidence type="ECO:0000313" key="4">
    <source>
        <dbReference type="Proteomes" id="UP001589774"/>
    </source>
</evidence>
<dbReference type="RefSeq" id="WP_130856207.1">
    <property type="nucleotide sequence ID" value="NZ_JBHLWO010000001.1"/>
</dbReference>
<comment type="caution">
    <text evidence="3">The sequence shown here is derived from an EMBL/GenBank/DDBJ whole genome shotgun (WGS) entry which is preliminary data.</text>
</comment>
<evidence type="ECO:0000313" key="3">
    <source>
        <dbReference type="EMBL" id="MFC0318119.1"/>
    </source>
</evidence>
<dbReference type="InterPro" id="IPR050194">
    <property type="entry name" value="Glycosyltransferase_grp1"/>
</dbReference>
<dbReference type="PANTHER" id="PTHR45947">
    <property type="entry name" value="SULFOQUINOVOSYL TRANSFERASE SQD2"/>
    <property type="match status" value="1"/>
</dbReference>
<dbReference type="PANTHER" id="PTHR45947:SF13">
    <property type="entry name" value="TRANSFERASE"/>
    <property type="match status" value="1"/>
</dbReference>
<reference evidence="3 4" key="1">
    <citation type="submission" date="2024-09" db="EMBL/GenBank/DDBJ databases">
        <authorList>
            <person name="Sun Q."/>
            <person name="Mori K."/>
        </authorList>
    </citation>
    <scope>NUCLEOTIDE SEQUENCE [LARGE SCALE GENOMIC DNA]</scope>
    <source>
        <strain evidence="3 4">CCM 7765</strain>
    </source>
</reference>
<keyword evidence="4" id="KW-1185">Reference proteome</keyword>
<dbReference type="InterPro" id="IPR028098">
    <property type="entry name" value="Glyco_trans_4-like_N"/>
</dbReference>
<dbReference type="Pfam" id="PF00534">
    <property type="entry name" value="Glycos_transf_1"/>
    <property type="match status" value="1"/>
</dbReference>
<protein>
    <submittedName>
        <fullName evidence="3">Glycosyltransferase family 4 protein</fullName>
    </submittedName>
</protein>
<name>A0ABV6HHQ7_9SPHI</name>
<evidence type="ECO:0000259" key="2">
    <source>
        <dbReference type="Pfam" id="PF13439"/>
    </source>
</evidence>
<organism evidence="3 4">
    <name type="scientific">Olivibacter oleidegradans</name>
    <dbReference type="NCBI Taxonomy" id="760123"/>
    <lineage>
        <taxon>Bacteria</taxon>
        <taxon>Pseudomonadati</taxon>
        <taxon>Bacteroidota</taxon>
        <taxon>Sphingobacteriia</taxon>
        <taxon>Sphingobacteriales</taxon>
        <taxon>Sphingobacteriaceae</taxon>
        <taxon>Olivibacter</taxon>
    </lineage>
</organism>